<evidence type="ECO:0000256" key="1">
    <source>
        <dbReference type="ARBA" id="ARBA00006484"/>
    </source>
</evidence>
<evidence type="ECO:0000256" key="2">
    <source>
        <dbReference type="ARBA" id="ARBA00023002"/>
    </source>
</evidence>
<keyword evidence="2" id="KW-0560">Oxidoreductase</keyword>
<name>A0AAU7APH7_9ACTN</name>
<protein>
    <submittedName>
        <fullName evidence="4">FabG-like 3-oxoacyl-(Acyl-carrier-protein) reductase</fullName>
    </submittedName>
</protein>
<dbReference type="PANTHER" id="PTHR43899">
    <property type="entry name" value="RH59310P"/>
    <property type="match status" value="1"/>
</dbReference>
<dbReference type="InterPro" id="IPR002347">
    <property type="entry name" value="SDR_fam"/>
</dbReference>
<dbReference type="CDD" id="cd05233">
    <property type="entry name" value="SDR_c"/>
    <property type="match status" value="1"/>
</dbReference>
<dbReference type="InterPro" id="IPR051019">
    <property type="entry name" value="VLCFA-Steroid_DH"/>
</dbReference>
<organism evidence="4">
    <name type="scientific">Paraconexibacter sp. AEG42_29</name>
    <dbReference type="NCBI Taxonomy" id="2997339"/>
    <lineage>
        <taxon>Bacteria</taxon>
        <taxon>Bacillati</taxon>
        <taxon>Actinomycetota</taxon>
        <taxon>Thermoleophilia</taxon>
        <taxon>Solirubrobacterales</taxon>
        <taxon>Paraconexibacteraceae</taxon>
        <taxon>Paraconexibacter</taxon>
    </lineage>
</organism>
<gene>
    <name evidence="4" type="ORF">DSM112329_00291</name>
</gene>
<dbReference type="Pfam" id="PF00106">
    <property type="entry name" value="adh_short"/>
    <property type="match status" value="1"/>
</dbReference>
<comment type="similarity">
    <text evidence="1 3">Belongs to the short-chain dehydrogenases/reductases (SDR) family.</text>
</comment>
<dbReference type="Gene3D" id="3.40.50.720">
    <property type="entry name" value="NAD(P)-binding Rossmann-like Domain"/>
    <property type="match status" value="1"/>
</dbReference>
<dbReference type="GO" id="GO:0016491">
    <property type="term" value="F:oxidoreductase activity"/>
    <property type="evidence" value="ECO:0007669"/>
    <property type="project" value="UniProtKB-KW"/>
</dbReference>
<dbReference type="RefSeq" id="WP_354700030.1">
    <property type="nucleotide sequence ID" value="NZ_CP114014.1"/>
</dbReference>
<dbReference type="PRINTS" id="PR00080">
    <property type="entry name" value="SDRFAMILY"/>
</dbReference>
<evidence type="ECO:0000256" key="3">
    <source>
        <dbReference type="RuleBase" id="RU000363"/>
    </source>
</evidence>
<reference evidence="4" key="1">
    <citation type="submission" date="2022-12" db="EMBL/GenBank/DDBJ databases">
        <title>Paraconexibacter alkalitolerans sp. nov. and Baekduia alba sp. nov., isolated from soil and emended description of the genera Paraconexibacter (Chun et al., 2020) and Baekduia (An et al., 2020).</title>
        <authorList>
            <person name="Vieira S."/>
            <person name="Huber K.J."/>
            <person name="Geppert A."/>
            <person name="Wolf J."/>
            <person name="Neumann-Schaal M."/>
            <person name="Muesken M."/>
            <person name="Overmann J."/>
        </authorList>
    </citation>
    <scope>NUCLEOTIDE SEQUENCE</scope>
    <source>
        <strain evidence="4">AEG42_29</strain>
    </source>
</reference>
<dbReference type="SUPFAM" id="SSF51735">
    <property type="entry name" value="NAD(P)-binding Rossmann-fold domains"/>
    <property type="match status" value="1"/>
</dbReference>
<dbReference type="AlphaFoldDB" id="A0AAU7APH7"/>
<dbReference type="EMBL" id="CP114014">
    <property type="protein sequence ID" value="XAY03473.1"/>
    <property type="molecule type" value="Genomic_DNA"/>
</dbReference>
<dbReference type="PIRSF" id="PIRSF000126">
    <property type="entry name" value="11-beta-HSD1"/>
    <property type="match status" value="1"/>
</dbReference>
<proteinExistence type="inferred from homology"/>
<dbReference type="PRINTS" id="PR00081">
    <property type="entry name" value="GDHRDH"/>
</dbReference>
<dbReference type="InterPro" id="IPR036291">
    <property type="entry name" value="NAD(P)-bd_dom_sf"/>
</dbReference>
<sequence>MTVTRREVALVTGASSGIGVELARQLAAAGHDLALAARRTALMEQLADELRRNHSVRVDIFQSDLGRAGAGADLHRRIADAGLQVSYLVNNAGATLEGRYLDFTAEEQISIINLLAVNPAELMHLCLPGMLEAGRGTMLTISSLGAYWPCFPGITVYAGAKALVVNLTRTLDAEYGAHGVTFSATVPFTTDTAFLDTPTNRQIVGRMPNSMIQSPQRVASIAIDGAAHGRLVQHTSPLNRVLAGLLTVMPPKLVGRAILAFMSMGRDDLNQHKNIPS</sequence>
<dbReference type="KEGG" id="parq:DSM112329_00291"/>
<accession>A0AAU7APH7</accession>
<dbReference type="PANTHER" id="PTHR43899:SF13">
    <property type="entry name" value="RH59310P"/>
    <property type="match status" value="1"/>
</dbReference>
<evidence type="ECO:0000313" key="4">
    <source>
        <dbReference type="EMBL" id="XAY03473.1"/>
    </source>
</evidence>